<dbReference type="Pfam" id="PF04024">
    <property type="entry name" value="PspC"/>
    <property type="match status" value="1"/>
</dbReference>
<dbReference type="InterPro" id="IPR050482">
    <property type="entry name" value="Sensor_HK_TwoCompSys"/>
</dbReference>
<protein>
    <submittedName>
        <fullName evidence="8">Histidine kinase sensor of two component system</fullName>
    </submittedName>
</protein>
<dbReference type="OrthoDB" id="3534856at2"/>
<dbReference type="Proteomes" id="UP000002312">
    <property type="component" value="Chromosome"/>
</dbReference>
<keyword evidence="3" id="KW-0902">Two-component regulatory system</keyword>
<feature type="compositionally biased region" description="Polar residues" evidence="4">
    <location>
        <begin position="1"/>
        <end position="19"/>
    </location>
</feature>
<feature type="transmembrane region" description="Helical" evidence="5">
    <location>
        <begin position="241"/>
        <end position="264"/>
    </location>
</feature>
<feature type="region of interest" description="Disordered" evidence="4">
    <location>
        <begin position="1"/>
        <end position="46"/>
    </location>
</feature>
<feature type="compositionally biased region" description="Low complexity" evidence="4">
    <location>
        <begin position="31"/>
        <end position="46"/>
    </location>
</feature>
<organism evidence="8 9">
    <name type="scientific">Bifidobacterium bifidum (strain PRL2010)</name>
    <dbReference type="NCBI Taxonomy" id="702459"/>
    <lineage>
        <taxon>Bacteria</taxon>
        <taxon>Bacillati</taxon>
        <taxon>Actinomycetota</taxon>
        <taxon>Actinomycetes</taxon>
        <taxon>Bifidobacteriales</taxon>
        <taxon>Bifidobacteriaceae</taxon>
        <taxon>Bifidobacterium</taxon>
    </lineage>
</organism>
<dbReference type="HOGENOM" id="CLU_036172_0_0_11"/>
<dbReference type="PANTHER" id="PTHR24421:SF61">
    <property type="entry name" value="OXYGEN SENSOR HISTIDINE KINASE NREB"/>
    <property type="match status" value="1"/>
</dbReference>
<dbReference type="InterPro" id="IPR007168">
    <property type="entry name" value="Phageshock_PspC_N"/>
</dbReference>
<dbReference type="EMBL" id="CP001840">
    <property type="protein sequence ID" value="ADP36526.1"/>
    <property type="molecule type" value="Genomic_DNA"/>
</dbReference>
<dbReference type="eggNOG" id="COG4585">
    <property type="taxonomic scope" value="Bacteria"/>
</dbReference>
<dbReference type="SUPFAM" id="SSF55874">
    <property type="entry name" value="ATPase domain of HSP90 chaperone/DNA topoisomerase II/histidine kinase"/>
    <property type="match status" value="1"/>
</dbReference>
<feature type="transmembrane region" description="Helical" evidence="5">
    <location>
        <begin position="183"/>
        <end position="199"/>
    </location>
</feature>
<feature type="domain" description="Phage shock protein PspC N-terminal" evidence="7">
    <location>
        <begin position="45"/>
        <end position="100"/>
    </location>
</feature>
<evidence type="ECO:0000256" key="3">
    <source>
        <dbReference type="ARBA" id="ARBA00023012"/>
    </source>
</evidence>
<keyword evidence="5" id="KW-0472">Membrane</keyword>
<reference evidence="8 9" key="1">
    <citation type="journal article" date="2010" name="Proc. Natl. Acad. Sci. U.S.A.">
        <title>Genome analysis of Bifidobacterium bifidum PRL2010 reveals metabolic pathways for host-derived glycan foraging.</title>
        <authorList>
            <person name="Turroni F."/>
            <person name="Bottacini F."/>
            <person name="Foroni E."/>
            <person name="Mulder I."/>
            <person name="Kim J.H."/>
            <person name="Zomer A."/>
            <person name="Sanchez B."/>
            <person name="Bidossi A."/>
            <person name="Ferrarini A."/>
            <person name="Giubellini V."/>
            <person name="Delledonne M."/>
            <person name="Henrissat B."/>
            <person name="Coutinho P."/>
            <person name="Oggioni M."/>
            <person name="Fitzgerald G.F."/>
            <person name="Mills D."/>
            <person name="Margolles A."/>
            <person name="Kelly D."/>
            <person name="van Sinderen D."/>
            <person name="Ventura M."/>
        </authorList>
    </citation>
    <scope>NUCLEOTIDE SEQUENCE [LARGE SCALE GENOMIC DNA]</scope>
    <source>
        <strain evidence="8 9">PRL2010</strain>
    </source>
</reference>
<accession>A0A0H3EBR3</accession>
<keyword evidence="5" id="KW-0812">Transmembrane</keyword>
<dbReference type="GO" id="GO:0016301">
    <property type="term" value="F:kinase activity"/>
    <property type="evidence" value="ECO:0007669"/>
    <property type="project" value="UniProtKB-KW"/>
</dbReference>
<keyword evidence="5" id="KW-1133">Transmembrane helix</keyword>
<keyword evidence="2 8" id="KW-0418">Kinase</keyword>
<gene>
    <name evidence="8" type="ordered locus">BBPR_1495</name>
</gene>
<dbReference type="InterPro" id="IPR003594">
    <property type="entry name" value="HATPase_dom"/>
</dbReference>
<dbReference type="Pfam" id="PF02518">
    <property type="entry name" value="HATPase_c"/>
    <property type="match status" value="1"/>
</dbReference>
<feature type="transmembrane region" description="Helical" evidence="5">
    <location>
        <begin position="211"/>
        <end position="235"/>
    </location>
</feature>
<feature type="transmembrane region" description="Helical" evidence="5">
    <location>
        <begin position="160"/>
        <end position="177"/>
    </location>
</feature>
<evidence type="ECO:0000256" key="1">
    <source>
        <dbReference type="ARBA" id="ARBA00022679"/>
    </source>
</evidence>
<dbReference type="InterPro" id="IPR036890">
    <property type="entry name" value="HATPase_C_sf"/>
</dbReference>
<feature type="region of interest" description="Disordered" evidence="4">
    <location>
        <begin position="455"/>
        <end position="492"/>
    </location>
</feature>
<evidence type="ECO:0000313" key="8">
    <source>
        <dbReference type="EMBL" id="ADP36526.1"/>
    </source>
</evidence>
<feature type="compositionally biased region" description="Polar residues" evidence="4">
    <location>
        <begin position="483"/>
        <end position="492"/>
    </location>
</feature>
<evidence type="ECO:0000259" key="6">
    <source>
        <dbReference type="Pfam" id="PF02518"/>
    </source>
</evidence>
<sequence>MSSSPEAHNGTMIQPNNPYRQPHAPRRTQWQARRAQPPSAAPSLPLMRPRNGRVLVGVCRGVSLHLGAPVWLVRLAFAAAALAFGAGVIAYVFLWMFMPVGDPVAAAQAMSDAASTGFAEPLSRGNAAYAGTAGDSGRSDADDSSEGLAAALRRAPKPSLVALAGLVFIAISVLLSFAGGRELIVPLAVAVGGLGLAWSRFDADEGKLPSMLGGIVLLFVGYAIFVFTSTVPGWGASPRRIIIGGFVLLAGTALAIVPWVSTLIRSLSTERALKEREEERADMTAHLHDGVLQTLALIQLHSDDPQTVFSLARQQERELREWLYQERTTSDRSVSAGLKAIAAQTEDEHGKPIEVVTVGDARPSAQTDALLDATQQALINAVTHGGEPISVYCEAGADKVEVFVRDHGDGFDVNAIPEGRLGIRESIIGRIRRRGGTVEIVSRPHWGTEVRMHMPVAGGRQPNQRGDATNAGGQHGRPPSGAASYTRTQRET</sequence>
<feature type="domain" description="Histidine kinase/HSP90-like ATPase" evidence="6">
    <location>
        <begin position="368"/>
        <end position="456"/>
    </location>
</feature>
<dbReference type="GO" id="GO:0000160">
    <property type="term" value="P:phosphorelay signal transduction system"/>
    <property type="evidence" value="ECO:0007669"/>
    <property type="project" value="UniProtKB-KW"/>
</dbReference>
<evidence type="ECO:0000259" key="7">
    <source>
        <dbReference type="Pfam" id="PF04024"/>
    </source>
</evidence>
<dbReference type="PATRIC" id="fig|702459.3.peg.1548"/>
<dbReference type="eggNOG" id="COG1983">
    <property type="taxonomic scope" value="Bacteria"/>
</dbReference>
<dbReference type="PANTHER" id="PTHR24421">
    <property type="entry name" value="NITRATE/NITRITE SENSOR PROTEIN NARX-RELATED"/>
    <property type="match status" value="1"/>
</dbReference>
<keyword evidence="1" id="KW-0808">Transferase</keyword>
<dbReference type="KEGG" id="bbp:BBPR_1495"/>
<proteinExistence type="predicted"/>
<dbReference type="Gene3D" id="3.30.565.10">
    <property type="entry name" value="Histidine kinase-like ATPase, C-terminal domain"/>
    <property type="match status" value="1"/>
</dbReference>
<evidence type="ECO:0000256" key="4">
    <source>
        <dbReference type="SAM" id="MobiDB-lite"/>
    </source>
</evidence>
<evidence type="ECO:0000256" key="5">
    <source>
        <dbReference type="SAM" id="Phobius"/>
    </source>
</evidence>
<dbReference type="AlphaFoldDB" id="A0A0H3EBR3"/>
<evidence type="ECO:0000313" key="9">
    <source>
        <dbReference type="Proteomes" id="UP000002312"/>
    </source>
</evidence>
<evidence type="ECO:0000256" key="2">
    <source>
        <dbReference type="ARBA" id="ARBA00022777"/>
    </source>
</evidence>
<feature type="transmembrane region" description="Helical" evidence="5">
    <location>
        <begin position="71"/>
        <end position="94"/>
    </location>
</feature>
<name>A0A0H3EBR3_BIFBP</name>